<evidence type="ECO:0000259" key="10">
    <source>
        <dbReference type="PROSITE" id="PS50262"/>
    </source>
</evidence>
<dbReference type="PANTHER" id="PTHR45695:SF26">
    <property type="entry name" value="NEUROPEPTIDE CCHAMIDE-1 RECEPTOR"/>
    <property type="match status" value="1"/>
</dbReference>
<evidence type="ECO:0000256" key="3">
    <source>
        <dbReference type="ARBA" id="ARBA00022989"/>
    </source>
</evidence>
<keyword evidence="5 9" id="KW-0472">Membrane</keyword>
<dbReference type="GO" id="GO:0005886">
    <property type="term" value="C:plasma membrane"/>
    <property type="evidence" value="ECO:0007669"/>
    <property type="project" value="TreeGrafter"/>
</dbReference>
<dbReference type="PROSITE" id="PS00237">
    <property type="entry name" value="G_PROTEIN_RECEP_F1_1"/>
    <property type="match status" value="1"/>
</dbReference>
<evidence type="ECO:0000256" key="5">
    <source>
        <dbReference type="ARBA" id="ARBA00023136"/>
    </source>
</evidence>
<evidence type="ECO:0000256" key="7">
    <source>
        <dbReference type="ARBA" id="ARBA00023224"/>
    </source>
</evidence>
<accession>A0A914A3H2</accession>
<dbReference type="GO" id="GO:0008188">
    <property type="term" value="F:neuropeptide receptor activity"/>
    <property type="evidence" value="ECO:0007669"/>
    <property type="project" value="TreeGrafter"/>
</dbReference>
<feature type="transmembrane region" description="Helical" evidence="9">
    <location>
        <begin position="214"/>
        <end position="244"/>
    </location>
</feature>
<dbReference type="InterPro" id="IPR017452">
    <property type="entry name" value="GPCR_Rhodpsn_7TM"/>
</dbReference>
<dbReference type="EnsemblMetazoa" id="XM_038201998.1">
    <property type="protein sequence ID" value="XP_038057926.1"/>
    <property type="gene ID" value="LOC119729378"/>
</dbReference>
<keyword evidence="2 8" id="KW-0812">Transmembrane</keyword>
<dbReference type="SMART" id="SM01381">
    <property type="entry name" value="7TM_GPCR_Srsx"/>
    <property type="match status" value="1"/>
</dbReference>
<dbReference type="SUPFAM" id="SSF81321">
    <property type="entry name" value="Family A G protein-coupled receptor-like"/>
    <property type="match status" value="1"/>
</dbReference>
<evidence type="ECO:0000256" key="6">
    <source>
        <dbReference type="ARBA" id="ARBA00023170"/>
    </source>
</evidence>
<proteinExistence type="inferred from homology"/>
<dbReference type="RefSeq" id="XP_038057926.1">
    <property type="nucleotide sequence ID" value="XM_038201998.1"/>
</dbReference>
<organism evidence="11 12">
    <name type="scientific">Patiria miniata</name>
    <name type="common">Bat star</name>
    <name type="synonym">Asterina miniata</name>
    <dbReference type="NCBI Taxonomy" id="46514"/>
    <lineage>
        <taxon>Eukaryota</taxon>
        <taxon>Metazoa</taxon>
        <taxon>Echinodermata</taxon>
        <taxon>Eleutherozoa</taxon>
        <taxon>Asterozoa</taxon>
        <taxon>Asteroidea</taxon>
        <taxon>Valvatacea</taxon>
        <taxon>Valvatida</taxon>
        <taxon>Asterinidae</taxon>
        <taxon>Patiria</taxon>
    </lineage>
</organism>
<evidence type="ECO:0000256" key="8">
    <source>
        <dbReference type="RuleBase" id="RU000688"/>
    </source>
</evidence>
<evidence type="ECO:0000256" key="1">
    <source>
        <dbReference type="ARBA" id="ARBA00004141"/>
    </source>
</evidence>
<feature type="transmembrane region" description="Helical" evidence="9">
    <location>
        <begin position="265"/>
        <end position="282"/>
    </location>
</feature>
<comment type="subcellular location">
    <subcellularLocation>
        <location evidence="1">Membrane</location>
        <topology evidence="1">Multi-pass membrane protein</topology>
    </subcellularLocation>
</comment>
<keyword evidence="6 8" id="KW-0675">Receptor</keyword>
<evidence type="ECO:0000256" key="2">
    <source>
        <dbReference type="ARBA" id="ARBA00022692"/>
    </source>
</evidence>
<dbReference type="Gene3D" id="1.20.1070.10">
    <property type="entry name" value="Rhodopsin 7-helix transmembrane proteins"/>
    <property type="match status" value="1"/>
</dbReference>
<feature type="transmembrane region" description="Helical" evidence="9">
    <location>
        <begin position="128"/>
        <end position="147"/>
    </location>
</feature>
<dbReference type="PRINTS" id="PR00237">
    <property type="entry name" value="GPCRRHODOPSN"/>
</dbReference>
<feature type="transmembrane region" description="Helical" evidence="9">
    <location>
        <begin position="168"/>
        <end position="194"/>
    </location>
</feature>
<feature type="transmembrane region" description="Helical" evidence="9">
    <location>
        <begin position="51"/>
        <end position="76"/>
    </location>
</feature>
<keyword evidence="3 9" id="KW-1133">Transmembrane helix</keyword>
<evidence type="ECO:0000313" key="12">
    <source>
        <dbReference type="Proteomes" id="UP000887568"/>
    </source>
</evidence>
<protein>
    <recommendedName>
        <fullName evidence="10">G-protein coupled receptors family 1 profile domain-containing protein</fullName>
    </recommendedName>
</protein>
<comment type="similarity">
    <text evidence="8">Belongs to the G-protein coupled receptor 1 family.</text>
</comment>
<name>A0A914A3H2_PATMI</name>
<sequence length="395" mass="44290">MRRISWLYSSSRGISKTQESLTVMEESTSENALAVLTNGTTSGDGVVPNKVLFVVIFCIFCVFGVIGNGSLVFLVIRFPHLRTMPNILMINLTVGDLLFIVATLPTIIQHELGIVAQYETEAMCKFVNFLPVFGTGVCVYSMTALSVERYLAIVRGLEMRSVRTSRRVLAAMIFIWGMTLVVSLPVLISAGFLYEELGLPTLCSDMVPGHPASISYASVQITLLYILPLITMIFCYTQIAMLLTKGSRETDCNSRSSTNYKARKRLAIAMIVMAAFFGIFWFPSSVFKLYFQVNFEAIFTLNDPSQLAGFHFFRRISRIFAYTNSCFNPWILYFISTTHRRAIASCLFCCGNKNADENGAYRMVRMRTNGRTVTTFHSYTSETGANRTTIKPEDI</sequence>
<dbReference type="CDD" id="cd00637">
    <property type="entry name" value="7tm_classA_rhodopsin-like"/>
    <property type="match status" value="1"/>
</dbReference>
<reference evidence="11" key="1">
    <citation type="submission" date="2022-11" db="UniProtKB">
        <authorList>
            <consortium name="EnsemblMetazoa"/>
        </authorList>
    </citation>
    <scope>IDENTIFICATION</scope>
</reference>
<dbReference type="AlphaFoldDB" id="A0A914A3H2"/>
<evidence type="ECO:0000256" key="4">
    <source>
        <dbReference type="ARBA" id="ARBA00023040"/>
    </source>
</evidence>
<evidence type="ECO:0000313" key="11">
    <source>
        <dbReference type="EnsemblMetazoa" id="XP_038057926.1"/>
    </source>
</evidence>
<keyword evidence="12" id="KW-1185">Reference proteome</keyword>
<evidence type="ECO:0000256" key="9">
    <source>
        <dbReference type="SAM" id="Phobius"/>
    </source>
</evidence>
<dbReference type="PROSITE" id="PS50262">
    <property type="entry name" value="G_PROTEIN_RECEP_F1_2"/>
    <property type="match status" value="1"/>
</dbReference>
<dbReference type="OrthoDB" id="5955793at2759"/>
<dbReference type="PANTHER" id="PTHR45695">
    <property type="entry name" value="LEUCOKININ RECEPTOR-RELATED"/>
    <property type="match status" value="1"/>
</dbReference>
<dbReference type="Pfam" id="PF00001">
    <property type="entry name" value="7tm_1"/>
    <property type="match status" value="1"/>
</dbReference>
<keyword evidence="4 8" id="KW-0297">G-protein coupled receptor</keyword>
<feature type="domain" description="G-protein coupled receptors family 1 profile" evidence="10">
    <location>
        <begin position="67"/>
        <end position="332"/>
    </location>
</feature>
<dbReference type="InterPro" id="IPR000276">
    <property type="entry name" value="GPCR_Rhodpsn"/>
</dbReference>
<feature type="transmembrane region" description="Helical" evidence="9">
    <location>
        <begin position="88"/>
        <end position="108"/>
    </location>
</feature>
<dbReference type="Proteomes" id="UP000887568">
    <property type="component" value="Unplaced"/>
</dbReference>
<dbReference type="GeneID" id="119729378"/>
<keyword evidence="7 8" id="KW-0807">Transducer</keyword>